<reference evidence="1 2" key="1">
    <citation type="journal article" date="2002" name="Proc. Natl. Acad. Sci. U.S.A.">
        <title>Genome sequence of a serotype M3 strain of group A Streptococcus: phage-encoded toxins, the high-virulence phenotype, and clone emergence.</title>
        <authorList>
            <person name="Beres S.B."/>
            <person name="Sylva G.L."/>
            <person name="Barbian K.D."/>
            <person name="Lei B."/>
            <person name="Hoff J.S."/>
            <person name="Mammarella N.D."/>
            <person name="Liu M.Y."/>
            <person name="Smoot J.C."/>
            <person name="Porcella S.F."/>
            <person name="Parkins L.D."/>
            <person name="Campbell D.S."/>
            <person name="Smith T.M."/>
            <person name="McCormick J.K."/>
            <person name="Leung D.Y."/>
            <person name="Schlievert P.M."/>
            <person name="Musser J.M."/>
        </authorList>
    </citation>
    <scope>NUCLEOTIDE SEQUENCE [LARGE SCALE GENOMIC DNA]</scope>
    <source>
        <strain evidence="2">ATCC BAA-595 / MGAS315</strain>
    </source>
</reference>
<dbReference type="NCBIfam" id="NF033798">
    <property type="entry name" value="biofilm_StcA"/>
    <property type="match status" value="1"/>
</dbReference>
<proteinExistence type="predicted"/>
<dbReference type="HOGENOM" id="CLU_189253_0_0_9"/>
<dbReference type="Proteomes" id="UP000000564">
    <property type="component" value="Chromosome"/>
</dbReference>
<dbReference type="EMBL" id="AE014074">
    <property type="protein sequence ID" value="AAM78952.1"/>
    <property type="molecule type" value="Genomic_DNA"/>
</dbReference>
<sequence length="89" mass="10066">MTKKQFYLILAISILCFILAVSPKPPILKHTIERKRTAMTIGHSKQNLHKKEALKHKKNKNKALFLPSGDSAIKSVISMTVRLLLDDQS</sequence>
<name>A0A0H2UTE2_STRP3</name>
<gene>
    <name evidence="1" type="ordered locus">SpyM3_0345</name>
</gene>
<evidence type="ECO:0008006" key="3">
    <source>
        <dbReference type="Google" id="ProtNLM"/>
    </source>
</evidence>
<dbReference type="RefSeq" id="WP_011054255.1">
    <property type="nucleotide sequence ID" value="NC_004070.1"/>
</dbReference>
<dbReference type="KEGG" id="spg:SpyM3_0345"/>
<evidence type="ECO:0000313" key="2">
    <source>
        <dbReference type="Proteomes" id="UP000000564"/>
    </source>
</evidence>
<accession>A0A0H2UTE2</accession>
<protein>
    <recommendedName>
        <fullName evidence="3">Quorum-sensing system protein StcA</fullName>
    </recommendedName>
</protein>
<evidence type="ECO:0000313" key="1">
    <source>
        <dbReference type="EMBL" id="AAM78952.1"/>
    </source>
</evidence>
<organism evidence="1 2">
    <name type="scientific">Streptococcus pyogenes serotype M3 (strain ATCC BAA-595 / MGAS315)</name>
    <dbReference type="NCBI Taxonomy" id="198466"/>
    <lineage>
        <taxon>Bacteria</taxon>
        <taxon>Bacillati</taxon>
        <taxon>Bacillota</taxon>
        <taxon>Bacilli</taxon>
        <taxon>Lactobacillales</taxon>
        <taxon>Streptococcaceae</taxon>
        <taxon>Streptococcus</taxon>
    </lineage>
</organism>
<dbReference type="AlphaFoldDB" id="A0A0H2UTE2"/>